<comment type="caution">
    <text evidence="2">The sequence shown here is derived from an EMBL/GenBank/DDBJ whole genome shotgun (WGS) entry which is preliminary data.</text>
</comment>
<keyword evidence="1" id="KW-1133">Transmembrane helix</keyword>
<feature type="non-terminal residue" evidence="2">
    <location>
        <position position="92"/>
    </location>
</feature>
<dbReference type="InterPro" id="IPR036927">
    <property type="entry name" value="Cyt_c_oxase-like_su1_sf"/>
</dbReference>
<keyword evidence="3" id="KW-1185">Reference proteome</keyword>
<dbReference type="Gene3D" id="1.20.210.10">
    <property type="entry name" value="Cytochrome c oxidase-like, subunit I domain"/>
    <property type="match status" value="1"/>
</dbReference>
<name>A0ABS7CLV9_9BACL</name>
<protein>
    <submittedName>
        <fullName evidence="2">Cytochrome ubiquinol oxidase subunit I</fullName>
    </submittedName>
</protein>
<accession>A0ABS7CLV9</accession>
<organism evidence="2 3">
    <name type="scientific">Paenibacillus sepulcri</name>
    <dbReference type="NCBI Taxonomy" id="359917"/>
    <lineage>
        <taxon>Bacteria</taxon>
        <taxon>Bacillati</taxon>
        <taxon>Bacillota</taxon>
        <taxon>Bacilli</taxon>
        <taxon>Bacillales</taxon>
        <taxon>Paenibacillaceae</taxon>
        <taxon>Paenibacillus</taxon>
    </lineage>
</organism>
<dbReference type="Proteomes" id="UP001519887">
    <property type="component" value="Unassembled WGS sequence"/>
</dbReference>
<gene>
    <name evidence="2" type="ORF">K0U00_48515</name>
</gene>
<dbReference type="EMBL" id="JAHZIK010003405">
    <property type="protein sequence ID" value="MBW7461923.1"/>
    <property type="molecule type" value="Genomic_DNA"/>
</dbReference>
<reference evidence="2 3" key="1">
    <citation type="submission" date="2021-07" db="EMBL/GenBank/DDBJ databases">
        <title>Paenibacillus radiodurans sp. nov., isolated from the southeastern edge of Tengger Desert.</title>
        <authorList>
            <person name="Zhang G."/>
        </authorList>
    </citation>
    <scope>NUCLEOTIDE SEQUENCE [LARGE SCALE GENOMIC DNA]</scope>
    <source>
        <strain evidence="2 3">CCM 7311</strain>
    </source>
</reference>
<sequence length="92" mass="10614">MFEQIKDFLSWFFVTGDPLIYGADVAIAMTTIAIVFALTVFKKWGWLWTEWLTTVDHKKVGIMYIIASLLMLFRGGVDALMMRTQLAFPDMK</sequence>
<dbReference type="SUPFAM" id="SSF81442">
    <property type="entry name" value="Cytochrome c oxidase subunit I-like"/>
    <property type="match status" value="1"/>
</dbReference>
<feature type="transmembrane region" description="Helical" evidence="1">
    <location>
        <begin position="62"/>
        <end position="82"/>
    </location>
</feature>
<evidence type="ECO:0000313" key="2">
    <source>
        <dbReference type="EMBL" id="MBW7461923.1"/>
    </source>
</evidence>
<keyword evidence="1" id="KW-0472">Membrane</keyword>
<evidence type="ECO:0000313" key="3">
    <source>
        <dbReference type="Proteomes" id="UP001519887"/>
    </source>
</evidence>
<evidence type="ECO:0000256" key="1">
    <source>
        <dbReference type="SAM" id="Phobius"/>
    </source>
</evidence>
<feature type="transmembrane region" description="Helical" evidence="1">
    <location>
        <begin position="20"/>
        <end position="41"/>
    </location>
</feature>
<keyword evidence="1" id="KW-0812">Transmembrane</keyword>
<proteinExistence type="predicted"/>